<gene>
    <name evidence="4" type="ORF">ACFODK_01385</name>
</gene>
<evidence type="ECO:0000256" key="2">
    <source>
        <dbReference type="SAM" id="MobiDB-lite"/>
    </source>
</evidence>
<feature type="region of interest" description="Disordered" evidence="2">
    <location>
        <begin position="14"/>
        <end position="45"/>
    </location>
</feature>
<comment type="caution">
    <text evidence="4">The sequence shown here is derived from an EMBL/GenBank/DDBJ whole genome shotgun (WGS) entry which is preliminary data.</text>
</comment>
<evidence type="ECO:0000313" key="5">
    <source>
        <dbReference type="Proteomes" id="UP001595378"/>
    </source>
</evidence>
<keyword evidence="3" id="KW-0812">Transmembrane</keyword>
<feature type="coiled-coil region" evidence="1">
    <location>
        <begin position="350"/>
        <end position="385"/>
    </location>
</feature>
<feature type="transmembrane region" description="Helical" evidence="3">
    <location>
        <begin position="53"/>
        <end position="74"/>
    </location>
</feature>
<evidence type="ECO:0000313" key="4">
    <source>
        <dbReference type="EMBL" id="MFC3099541.1"/>
    </source>
</evidence>
<proteinExistence type="predicted"/>
<keyword evidence="5" id="KW-1185">Reference proteome</keyword>
<keyword evidence="1" id="KW-0175">Coiled coil</keyword>
<evidence type="ECO:0000256" key="1">
    <source>
        <dbReference type="SAM" id="Coils"/>
    </source>
</evidence>
<protein>
    <submittedName>
        <fullName evidence="4">ATPase</fullName>
    </submittedName>
</protein>
<name>A0ABV7ED85_9SPHN</name>
<evidence type="ECO:0000256" key="3">
    <source>
        <dbReference type="SAM" id="Phobius"/>
    </source>
</evidence>
<feature type="coiled-coil region" evidence="1">
    <location>
        <begin position="631"/>
        <end position="665"/>
    </location>
</feature>
<keyword evidence="3" id="KW-1133">Transmembrane helix</keyword>
<dbReference type="RefSeq" id="WP_336917243.1">
    <property type="nucleotide sequence ID" value="NZ_JBANRN010000001.1"/>
</dbReference>
<dbReference type="Proteomes" id="UP001595378">
    <property type="component" value="Unassembled WGS sequence"/>
</dbReference>
<organism evidence="4 5">
    <name type="scientific">Alteraurantiacibacter lauratis</name>
    <dbReference type="NCBI Taxonomy" id="2054627"/>
    <lineage>
        <taxon>Bacteria</taxon>
        <taxon>Pseudomonadati</taxon>
        <taxon>Pseudomonadota</taxon>
        <taxon>Alphaproteobacteria</taxon>
        <taxon>Sphingomonadales</taxon>
        <taxon>Erythrobacteraceae</taxon>
        <taxon>Alteraurantiacibacter</taxon>
    </lineage>
</organism>
<accession>A0ABV7ED85</accession>
<keyword evidence="3" id="KW-0472">Membrane</keyword>
<dbReference type="EMBL" id="JBHRSU010000001">
    <property type="protein sequence ID" value="MFC3099541.1"/>
    <property type="molecule type" value="Genomic_DNA"/>
</dbReference>
<feature type="transmembrane region" description="Helical" evidence="3">
    <location>
        <begin position="89"/>
        <end position="110"/>
    </location>
</feature>
<sequence length="787" mass="85823">MNRRKNLLALDSHSADEGTPVTASDMHGDTEYSDAGNADWHEGAEPSVPSSRFGWVFPLLAAGAVIGWTGFFIWANRATILVPASPQQWVGWIGSWSLPVVLVIGLWLLAMRNSTREAARFASAAKLLAAESAQLEARLAAVNRELSLARDFIASQSRDLEALGRVASDRLSQNAAALQDLIRENGEQVAAIGQVSDNALANMNRLRDQLPVISNSARDVANQIGHAGNTAQSQLDEMVAAFQRLNDFGEASGRQVEALRVRLSDILSRFEEHLAELGRKGERLTGTLLEGQEEARSRWEQAVAQLQQDTTSAIEQLAALDQSAIGNARERMEALTQAGQRVDRAIVDSMAAFDAEIARRREEAAQAEADALATLQARLERFDAEARRRDEAHIAHLADVARRSEELAGRLNAFDAELSRLFGKGRTESAQLGEAAETLVERLSQSRAIMEESRSFVSRLTDDSVRLLEIIRASSEHSENDLSDSIAKAESRLSAFETRSLALRDTIAEAEARGAALAGHVAEARQGAGTSLETLGILENNLARIAGQTRDLADSAQGELRNAIAALEEAVTQSLSNLQERESEAVRNLARQIGKDAGATLEETLREAGRNALSEMDEASRNAAEQGRAVAVQLRDQLAKVNQLAANLESRVAQARAQAEEQVDTDFTRRMALITESLNSASIDIARVFDAEVADTAWASYLRGDRGIFTRRAVRLLDNGEARAVMGIYEQDPQIRETVNRYIHDFEAMLRTVLSTRDGNALAVTILSSDIGKLYVALAQAIERLRD</sequence>
<reference evidence="5" key="1">
    <citation type="journal article" date="2019" name="Int. J. Syst. Evol. Microbiol.">
        <title>The Global Catalogue of Microorganisms (GCM) 10K type strain sequencing project: providing services to taxonomists for standard genome sequencing and annotation.</title>
        <authorList>
            <consortium name="The Broad Institute Genomics Platform"/>
            <consortium name="The Broad Institute Genome Sequencing Center for Infectious Disease"/>
            <person name="Wu L."/>
            <person name="Ma J."/>
        </authorList>
    </citation>
    <scope>NUCLEOTIDE SEQUENCE [LARGE SCALE GENOMIC DNA]</scope>
    <source>
        <strain evidence="5">KCTC 52606</strain>
    </source>
</reference>
<feature type="coiled-coil region" evidence="1">
    <location>
        <begin position="553"/>
        <end position="584"/>
    </location>
</feature>